<dbReference type="AlphaFoldDB" id="A0A146FGN0"/>
<reference evidence="2" key="2">
    <citation type="submission" date="2016-02" db="EMBL/GenBank/DDBJ databases">
        <title>Genome sequencing of Aspergillus luchuensis NBRC 4314.</title>
        <authorList>
            <person name="Yamada O."/>
        </authorList>
    </citation>
    <scope>NUCLEOTIDE SEQUENCE [LARGE SCALE GENOMIC DNA]</scope>
    <source>
        <strain evidence="2">RIB 2604</strain>
    </source>
</reference>
<protein>
    <submittedName>
        <fullName evidence="1">Similar to An09g06360</fullName>
    </submittedName>
</protein>
<accession>A0A146FGN0</accession>
<dbReference type="Proteomes" id="UP000075230">
    <property type="component" value="Unassembled WGS sequence"/>
</dbReference>
<reference evidence="1 2" key="1">
    <citation type="journal article" date="2016" name="DNA Res.">
        <title>Genome sequence of Aspergillus luchuensis NBRC 4314.</title>
        <authorList>
            <person name="Yamada O."/>
            <person name="Machida M."/>
            <person name="Hosoyama A."/>
            <person name="Goto M."/>
            <person name="Takahashi T."/>
            <person name="Futagami T."/>
            <person name="Yamagata Y."/>
            <person name="Takeuchi M."/>
            <person name="Kobayashi T."/>
            <person name="Koike H."/>
            <person name="Abe K."/>
            <person name="Asai K."/>
            <person name="Arita M."/>
            <person name="Fujita N."/>
            <person name="Fukuda K."/>
            <person name="Higa K."/>
            <person name="Horikawa H."/>
            <person name="Ishikawa T."/>
            <person name="Jinno K."/>
            <person name="Kato Y."/>
            <person name="Kirimura K."/>
            <person name="Mizutani O."/>
            <person name="Nakasone K."/>
            <person name="Sano M."/>
            <person name="Shiraishi Y."/>
            <person name="Tsukahara M."/>
            <person name="Gomi K."/>
        </authorList>
    </citation>
    <scope>NUCLEOTIDE SEQUENCE [LARGE SCALE GENOMIC DNA]</scope>
    <source>
        <strain evidence="1 2">RIB 2604</strain>
    </source>
</reference>
<dbReference type="EMBL" id="BCWF01000019">
    <property type="protein sequence ID" value="GAT25170.1"/>
    <property type="molecule type" value="Genomic_DNA"/>
</dbReference>
<proteinExistence type="predicted"/>
<gene>
    <name evidence="1" type="ORF">RIB2604_01901220</name>
</gene>
<sequence length="124" mass="13628">MSDYTPLLNVAAIVWLFNATKQGPEHSMLLNFRLNHGRNQVVELIIYGCSSRVRAKSSAIDGSPPANRDEPLSSLLPEENVMTFAPAGLAELTARPTLMHKSHSLALTAHFLVANIFRSQLALF</sequence>
<organism evidence="1 2">
    <name type="scientific">Aspergillus kawachii</name>
    <name type="common">White koji mold</name>
    <name type="synonym">Aspergillus awamori var. kawachi</name>
    <dbReference type="NCBI Taxonomy" id="1069201"/>
    <lineage>
        <taxon>Eukaryota</taxon>
        <taxon>Fungi</taxon>
        <taxon>Dikarya</taxon>
        <taxon>Ascomycota</taxon>
        <taxon>Pezizomycotina</taxon>
        <taxon>Eurotiomycetes</taxon>
        <taxon>Eurotiomycetidae</taxon>
        <taxon>Eurotiales</taxon>
        <taxon>Aspergillaceae</taxon>
        <taxon>Aspergillus</taxon>
        <taxon>Aspergillus subgen. Circumdati</taxon>
    </lineage>
</organism>
<name>A0A146FGN0_ASPKA</name>
<comment type="caution">
    <text evidence="1">The sequence shown here is derived from an EMBL/GenBank/DDBJ whole genome shotgun (WGS) entry which is preliminary data.</text>
</comment>
<evidence type="ECO:0000313" key="1">
    <source>
        <dbReference type="EMBL" id="GAT25170.1"/>
    </source>
</evidence>
<evidence type="ECO:0000313" key="2">
    <source>
        <dbReference type="Proteomes" id="UP000075230"/>
    </source>
</evidence>